<evidence type="ECO:0000256" key="1">
    <source>
        <dbReference type="SAM" id="MobiDB-lite"/>
    </source>
</evidence>
<sequence length="156" mass="15559">MTPTVAVALVAIRDSCSARATDAADGALAARAVPEGAYQARAAVTAPAVVPESRRMVGVASGASCAASYVLVPVLAPVRAVHAPGQPLSHVPSLVAPAHALPSRVVPSHAAAAHVPPFHAVPSRAVPVRVAPAAPVPSRARSPLHGPPERAPLHAS</sequence>
<evidence type="ECO:0000313" key="2">
    <source>
        <dbReference type="EMBL" id="MBW60824.1"/>
    </source>
</evidence>
<feature type="region of interest" description="Disordered" evidence="1">
    <location>
        <begin position="135"/>
        <end position="156"/>
    </location>
</feature>
<dbReference type="EMBL" id="GGFJ01011683">
    <property type="protein sequence ID" value="MBW60824.1"/>
    <property type="molecule type" value="Transcribed_RNA"/>
</dbReference>
<feature type="compositionally biased region" description="Basic and acidic residues" evidence="1">
    <location>
        <begin position="147"/>
        <end position="156"/>
    </location>
</feature>
<dbReference type="AlphaFoldDB" id="A0A2M4C684"/>
<name>A0A2M4C684_9DIPT</name>
<proteinExistence type="predicted"/>
<accession>A0A2M4C684</accession>
<protein>
    <submittedName>
        <fullName evidence="2">Putative secreted protein</fullName>
    </submittedName>
</protein>
<reference evidence="2" key="1">
    <citation type="submission" date="2018-01" db="EMBL/GenBank/DDBJ databases">
        <title>An insight into the sialome of Amazonian anophelines.</title>
        <authorList>
            <person name="Ribeiro J.M."/>
            <person name="Scarpassa V."/>
            <person name="Calvo E."/>
        </authorList>
    </citation>
    <scope>NUCLEOTIDE SEQUENCE</scope>
    <source>
        <tissue evidence="2">Salivary glands</tissue>
    </source>
</reference>
<organism evidence="2">
    <name type="scientific">Anopheles marajoara</name>
    <dbReference type="NCBI Taxonomy" id="58244"/>
    <lineage>
        <taxon>Eukaryota</taxon>
        <taxon>Metazoa</taxon>
        <taxon>Ecdysozoa</taxon>
        <taxon>Arthropoda</taxon>
        <taxon>Hexapoda</taxon>
        <taxon>Insecta</taxon>
        <taxon>Pterygota</taxon>
        <taxon>Neoptera</taxon>
        <taxon>Endopterygota</taxon>
        <taxon>Diptera</taxon>
        <taxon>Nematocera</taxon>
        <taxon>Culicoidea</taxon>
        <taxon>Culicidae</taxon>
        <taxon>Anophelinae</taxon>
        <taxon>Anopheles</taxon>
    </lineage>
</organism>